<evidence type="ECO:0000313" key="2">
    <source>
        <dbReference type="Proteomes" id="UP000186102"/>
    </source>
</evidence>
<proteinExistence type="predicted"/>
<dbReference type="EMBL" id="MLBF01000028">
    <property type="protein sequence ID" value="OLN29934.1"/>
    <property type="molecule type" value="Genomic_DNA"/>
</dbReference>
<dbReference type="AlphaFoldDB" id="A0A1Q8QRG5"/>
<sequence>MQKYVANRQYMTLIKASQVMGMEPVPGELVMHHAARDGFDHRRVKIGKLSFYLLKTEEMSSGLKKRYQEFKEMMAQDLSKSLTQ</sequence>
<comment type="caution">
    <text evidence="1">The sequence shown here is derived from an EMBL/GenBank/DDBJ whole genome shotgun (WGS) entry which is preliminary data.</text>
</comment>
<gene>
    <name evidence="1" type="ORF">DSOL_3274</name>
</gene>
<organism evidence="1 2">
    <name type="scientific">Desulfosporosinus metallidurans</name>
    <dbReference type="NCBI Taxonomy" id="1888891"/>
    <lineage>
        <taxon>Bacteria</taxon>
        <taxon>Bacillati</taxon>
        <taxon>Bacillota</taxon>
        <taxon>Clostridia</taxon>
        <taxon>Eubacteriales</taxon>
        <taxon>Desulfitobacteriaceae</taxon>
        <taxon>Desulfosporosinus</taxon>
    </lineage>
</organism>
<protein>
    <submittedName>
        <fullName evidence="1">Uncharacterized protein</fullName>
    </submittedName>
</protein>
<evidence type="ECO:0000313" key="1">
    <source>
        <dbReference type="EMBL" id="OLN29934.1"/>
    </source>
</evidence>
<dbReference type="Proteomes" id="UP000186102">
    <property type="component" value="Unassembled WGS sequence"/>
</dbReference>
<name>A0A1Q8QRG5_9FIRM</name>
<dbReference type="STRING" id="1888891.DSOL_3274"/>
<keyword evidence="2" id="KW-1185">Reference proteome</keyword>
<reference evidence="1 2" key="1">
    <citation type="submission" date="2016-09" db="EMBL/GenBank/DDBJ databases">
        <title>Complete genome of Desulfosporosinus sp. OL.</title>
        <authorList>
            <person name="Mardanov A."/>
            <person name="Beletsky A."/>
            <person name="Panova A."/>
            <person name="Karnachuk O."/>
            <person name="Ravin N."/>
        </authorList>
    </citation>
    <scope>NUCLEOTIDE SEQUENCE [LARGE SCALE GENOMIC DNA]</scope>
    <source>
        <strain evidence="1 2">OL</strain>
    </source>
</reference>
<accession>A0A1Q8QRG5</accession>